<proteinExistence type="predicted"/>
<protein>
    <submittedName>
        <fullName evidence="2">Uncharacterized protein</fullName>
    </submittedName>
</protein>
<accession>A0A914H1Y3</accession>
<name>A0A914H1Y3_GLORO</name>
<keyword evidence="1" id="KW-1185">Reference proteome</keyword>
<organism evidence="1 2">
    <name type="scientific">Globodera rostochiensis</name>
    <name type="common">Golden nematode worm</name>
    <name type="synonym">Heterodera rostochiensis</name>
    <dbReference type="NCBI Taxonomy" id="31243"/>
    <lineage>
        <taxon>Eukaryota</taxon>
        <taxon>Metazoa</taxon>
        <taxon>Ecdysozoa</taxon>
        <taxon>Nematoda</taxon>
        <taxon>Chromadorea</taxon>
        <taxon>Rhabditida</taxon>
        <taxon>Tylenchina</taxon>
        <taxon>Tylenchomorpha</taxon>
        <taxon>Tylenchoidea</taxon>
        <taxon>Heteroderidae</taxon>
        <taxon>Heteroderinae</taxon>
        <taxon>Globodera</taxon>
    </lineage>
</organism>
<dbReference type="WBParaSite" id="Gr19_v10_g13146.t1">
    <property type="protein sequence ID" value="Gr19_v10_g13146.t1"/>
    <property type="gene ID" value="Gr19_v10_g13146"/>
</dbReference>
<dbReference type="Proteomes" id="UP000887572">
    <property type="component" value="Unplaced"/>
</dbReference>
<dbReference type="AlphaFoldDB" id="A0A914H1Y3"/>
<sequence length="226" mass="25888">MTSNFASFSARIGYELVIKGIDRAWLQHKLPTDDIAIPPKEIPDQDSELNYLLEADESRWQDQRPPNFCFEHRHKLILLRWDDYLAAIPMPSTKSQTLAPFEVDSATLCRLKDERVRDQLVQSLLDGTVHSIVDSLKDLQSIQEQQLWAQREDKIAMLKREGASDEGLTYDNGTILERIDEIVREQQSTLICAGLPLFKSSDDACDLRVQMALIQFILSLGPIYKE</sequence>
<evidence type="ECO:0000313" key="1">
    <source>
        <dbReference type="Proteomes" id="UP000887572"/>
    </source>
</evidence>
<evidence type="ECO:0000313" key="2">
    <source>
        <dbReference type="WBParaSite" id="Gr19_v10_g13146.t1"/>
    </source>
</evidence>
<reference evidence="2" key="1">
    <citation type="submission" date="2022-11" db="UniProtKB">
        <authorList>
            <consortium name="WormBaseParasite"/>
        </authorList>
    </citation>
    <scope>IDENTIFICATION</scope>
</reference>